<dbReference type="PANTHER" id="PTHR12048">
    <property type="entry name" value="CCAAT-BINDING FACTOR-RELATED"/>
    <property type="match status" value="1"/>
</dbReference>
<dbReference type="InterPro" id="IPR005612">
    <property type="entry name" value="CCAAT-binding_factor"/>
</dbReference>
<dbReference type="InterPro" id="IPR040155">
    <property type="entry name" value="CEBPZ/Mak21-like"/>
</dbReference>
<feature type="region of interest" description="Disordered" evidence="2">
    <location>
        <begin position="1"/>
        <end position="129"/>
    </location>
</feature>
<feature type="compositionally biased region" description="Basic and acidic residues" evidence="2">
    <location>
        <begin position="1006"/>
        <end position="1016"/>
    </location>
</feature>
<feature type="compositionally biased region" description="Basic residues" evidence="2">
    <location>
        <begin position="67"/>
        <end position="77"/>
    </location>
</feature>
<feature type="region of interest" description="Disordered" evidence="2">
    <location>
        <begin position="186"/>
        <end position="246"/>
    </location>
</feature>
<feature type="compositionally biased region" description="Basic and acidic residues" evidence="2">
    <location>
        <begin position="1055"/>
        <end position="1067"/>
    </location>
</feature>
<organism evidence="4 5">
    <name type="scientific">Yarrowia lipolytica</name>
    <name type="common">Candida lipolytica</name>
    <dbReference type="NCBI Taxonomy" id="4952"/>
    <lineage>
        <taxon>Eukaryota</taxon>
        <taxon>Fungi</taxon>
        <taxon>Dikarya</taxon>
        <taxon>Ascomycota</taxon>
        <taxon>Saccharomycotina</taxon>
        <taxon>Dipodascomycetes</taxon>
        <taxon>Dipodascales</taxon>
        <taxon>Dipodascales incertae sedis</taxon>
        <taxon>Yarrowia</taxon>
    </lineage>
</organism>
<feature type="compositionally biased region" description="Basic residues" evidence="2">
    <location>
        <begin position="570"/>
        <end position="586"/>
    </location>
</feature>
<feature type="compositionally biased region" description="Basic and acidic residues" evidence="2">
    <location>
        <begin position="113"/>
        <end position="129"/>
    </location>
</feature>
<gene>
    <name evidence="4" type="ORF">B0I71DRAFT_130654</name>
</gene>
<name>A0A371C8G0_YARLL</name>
<dbReference type="VEuPathDB" id="FungiDB:YALI1_D18770g"/>
<proteinExistence type="inferred from homology"/>
<dbReference type="EMBL" id="KZ858977">
    <property type="protein sequence ID" value="RDW26593.1"/>
    <property type="molecule type" value="Genomic_DNA"/>
</dbReference>
<evidence type="ECO:0000256" key="1">
    <source>
        <dbReference type="ARBA" id="ARBA00007797"/>
    </source>
</evidence>
<dbReference type="SUPFAM" id="SSF48371">
    <property type="entry name" value="ARM repeat"/>
    <property type="match status" value="1"/>
</dbReference>
<dbReference type="GO" id="GO:0030690">
    <property type="term" value="C:Noc1p-Noc2p complex"/>
    <property type="evidence" value="ECO:0007669"/>
    <property type="project" value="EnsemblFungi"/>
</dbReference>
<dbReference type="InterPro" id="IPR016024">
    <property type="entry name" value="ARM-type_fold"/>
</dbReference>
<dbReference type="GO" id="GO:0042802">
    <property type="term" value="F:identical protein binding"/>
    <property type="evidence" value="ECO:0007669"/>
    <property type="project" value="EnsemblFungi"/>
</dbReference>
<evidence type="ECO:0000313" key="5">
    <source>
        <dbReference type="Proteomes" id="UP000256601"/>
    </source>
</evidence>
<reference evidence="4 5" key="1">
    <citation type="submission" date="2018-07" db="EMBL/GenBank/DDBJ databases">
        <title>Draft Genome Assemblies for Five Robust Yarrowia lipolytica Strains Exhibiting High Lipid Production and Pentose Sugar Utilization and Sugar Alcohol Secretion from Undetoxified Lignocellulosic Biomass Hydrolysates.</title>
        <authorList>
            <consortium name="DOE Joint Genome Institute"/>
            <person name="Walker C."/>
            <person name="Ryu S."/>
            <person name="Na H."/>
            <person name="Zane M."/>
            <person name="LaButti K."/>
            <person name="Lipzen A."/>
            <person name="Haridas S."/>
            <person name="Barry K."/>
            <person name="Grigoriev I.V."/>
            <person name="Quarterman J."/>
            <person name="Slininger P."/>
            <person name="Dien B."/>
            <person name="Trinh C.T."/>
        </authorList>
    </citation>
    <scope>NUCLEOTIDE SEQUENCE [LARGE SCALE GENOMIC DNA]</scope>
    <source>
        <strain evidence="4 5">YB392</strain>
    </source>
</reference>
<feature type="domain" description="CCAAT-binding factor" evidence="3">
    <location>
        <begin position="646"/>
        <end position="824"/>
    </location>
</feature>
<sequence>MSLETSSFSNLADKIKAKLDTANDKNSKKKDAKNAVKAENKAKNDAREAKKKEHEQRKKEEAEAMKKKAKNFNKSKFGKKEEEKVTEVKPSKTKGSDKTEKSKGSRTKSQDSSSDKSTKTKTKTKEFKPDSLLAEILELGGTEEDLKLVEDLSDGEDDVVVNPSNGSKIDSGDLLKFMKDIGLDGDVPQLVEDVKDEDVEEEQEEDDDEGMEDDEDEDTEEDDEESESDSDDEPAPAKPIISTGPSAKEKLVEAMSLPQDIKTPTAVPPRPDWYNHQIDVPETLEPISETDVESLKDQGMKLLKQDQDTYKGNQQSSQQTFMQQMLTSGTLSDKISTYTLLIHDSPLHNLKSFEQLMYLCKKKGRTSALQGLEALKDLFINAGVLPDRKLRWFKNQPVQKNSAPEYLAIWAFEDWLKTQYFELLQIMEGISHDTVTHLRSSVVAHIVDLLKAKPEQEVNLLRLAVNKLGDKDTVVCSQTSYHLLQLMQAHPAMKGIVINSIWELVFRPGSDYHSQYYSAITLNQSILTSRDTDLANTLVTNYFLLFEKVLKENEADFDKDLTKKDAKDTKGKHKSRHNAGKGKKGGVKQQQKTVETQKDEANQKLISAILSGLNRAFPFSNLTEAEFSKHIDSLFRITHSANFGTAIQALSLLFQVCQDAQKDRYYRTLYESLLDPRLVDSSKQGLYLNLLFKSIKADTNVQRVQAFAKRMVQVALGWLKTGSVVGMVYLLGEVRKISGGVEALSNVSTGLEEFTDVKEEEDDGLMVNIDTSKKSVDSGESQTHKEDSYDGKKRDPLFANANTTSLYELQFLLRHYHPSVTAYAENYVNRGESLAKPDLDLHSLAHFLDKFVYRNPKQQQKLKGNSIMQPLAGGAAANNLLVGLKGSNTAQPVNVQEWKDRNKDKVAPEDVFFYNYFQPKQLKEETKKLSKEDEYQDIGGDSELDDDEVWDAMVKSQPDIDPEEDDIDMDMDDFSDDPELDKIDGELEEGDFSDFSDSDLEEEKSESEKPSKKDEAAFFEEAEDEDEEGAADSDDEPALDFSDDEDNLIASDDEVTLKRKAGDDGDKKQKKKKFSDLPTFGSMDDYAQYLQSDDEDFS</sequence>
<feature type="region of interest" description="Disordered" evidence="2">
    <location>
        <begin position="565"/>
        <end position="598"/>
    </location>
</feature>
<evidence type="ECO:0000256" key="2">
    <source>
        <dbReference type="SAM" id="MobiDB-lite"/>
    </source>
</evidence>
<feature type="compositionally biased region" description="Basic and acidic residues" evidence="2">
    <location>
        <begin position="32"/>
        <end position="66"/>
    </location>
</feature>
<evidence type="ECO:0000313" key="4">
    <source>
        <dbReference type="EMBL" id="RDW26593.1"/>
    </source>
</evidence>
<dbReference type="OMA" id="EIWCNDE"/>
<feature type="compositionally biased region" description="Basic and acidic residues" evidence="2">
    <location>
        <begin position="771"/>
        <end position="795"/>
    </location>
</feature>
<feature type="compositionally biased region" description="Acidic residues" evidence="2">
    <location>
        <begin position="194"/>
        <end position="234"/>
    </location>
</feature>
<accession>A0A371C8G0</accession>
<feature type="compositionally biased region" description="Acidic residues" evidence="2">
    <location>
        <begin position="960"/>
        <end position="979"/>
    </location>
</feature>
<feature type="compositionally biased region" description="Acidic residues" evidence="2">
    <location>
        <begin position="1017"/>
        <end position="1054"/>
    </location>
</feature>
<protein>
    <submittedName>
        <fullName evidence="4">CBF/Mak21 family-domain-containing protein</fullName>
    </submittedName>
</protein>
<dbReference type="AlphaFoldDB" id="A0A371C8G0"/>
<feature type="compositionally biased region" description="Acidic residues" evidence="2">
    <location>
        <begin position="934"/>
        <end position="950"/>
    </location>
</feature>
<dbReference type="PANTHER" id="PTHR12048:SF0">
    <property type="entry name" value="CCAAT_ENHANCER-BINDING PROTEIN ZETA"/>
    <property type="match status" value="1"/>
</dbReference>
<dbReference type="Pfam" id="PF03914">
    <property type="entry name" value="CBF"/>
    <property type="match status" value="1"/>
</dbReference>
<feature type="region of interest" description="Disordered" evidence="2">
    <location>
        <begin position="153"/>
        <end position="172"/>
    </location>
</feature>
<feature type="compositionally biased region" description="Basic and acidic residues" evidence="2">
    <location>
        <begin position="78"/>
        <end position="103"/>
    </location>
</feature>
<feature type="compositionally biased region" description="Acidic residues" evidence="2">
    <location>
        <begin position="986"/>
        <end position="1005"/>
    </location>
</feature>
<evidence type="ECO:0000259" key="3">
    <source>
        <dbReference type="Pfam" id="PF03914"/>
    </source>
</evidence>
<dbReference type="Proteomes" id="UP000256601">
    <property type="component" value="Unassembled WGS sequence"/>
</dbReference>
<feature type="region of interest" description="Disordered" evidence="2">
    <location>
        <begin position="925"/>
        <end position="1098"/>
    </location>
</feature>
<feature type="compositionally biased region" description="Polar residues" evidence="2">
    <location>
        <begin position="1"/>
        <end position="10"/>
    </location>
</feature>
<feature type="region of interest" description="Disordered" evidence="2">
    <location>
        <begin position="768"/>
        <end position="795"/>
    </location>
</feature>
<comment type="similarity">
    <text evidence="1">Belongs to the CBF/MAK21 family.</text>
</comment>
<feature type="compositionally biased region" description="Basic and acidic residues" evidence="2">
    <location>
        <begin position="13"/>
        <end position="26"/>
    </location>
</feature>
<dbReference type="GO" id="GO:0000027">
    <property type="term" value="P:ribosomal large subunit assembly"/>
    <property type="evidence" value="ECO:0007669"/>
    <property type="project" value="EnsemblFungi"/>
</dbReference>
<dbReference type="VEuPathDB" id="FungiDB:YALI0_D15356g"/>
<dbReference type="GO" id="GO:0005730">
    <property type="term" value="C:nucleolus"/>
    <property type="evidence" value="ECO:0007669"/>
    <property type="project" value="EnsemblFungi"/>
</dbReference>